<dbReference type="Pfam" id="PF02687">
    <property type="entry name" value="FtsX"/>
    <property type="match status" value="2"/>
</dbReference>
<evidence type="ECO:0000256" key="3">
    <source>
        <dbReference type="ARBA" id="ARBA00022475"/>
    </source>
</evidence>
<proteinExistence type="inferred from homology"/>
<evidence type="ECO:0000259" key="9">
    <source>
        <dbReference type="Pfam" id="PF12704"/>
    </source>
</evidence>
<accession>A0ABS6SYH3</accession>
<feature type="domain" description="ABC3 transporter permease C-terminal" evidence="8">
    <location>
        <begin position="665"/>
        <end position="778"/>
    </location>
</feature>
<keyword evidence="3" id="KW-1003">Cell membrane</keyword>
<comment type="caution">
    <text evidence="10">The sequence shown here is derived from an EMBL/GenBank/DDBJ whole genome shotgun (WGS) entry which is preliminary data.</text>
</comment>
<dbReference type="Proteomes" id="UP000756530">
    <property type="component" value="Unassembled WGS sequence"/>
</dbReference>
<evidence type="ECO:0000256" key="5">
    <source>
        <dbReference type="ARBA" id="ARBA00022989"/>
    </source>
</evidence>
<feature type="transmembrane region" description="Helical" evidence="7">
    <location>
        <begin position="364"/>
        <end position="384"/>
    </location>
</feature>
<comment type="similarity">
    <text evidence="2">Belongs to the ABC-4 integral membrane protein family. LolC/E subfamily.</text>
</comment>
<protein>
    <submittedName>
        <fullName evidence="10">FtsX-like permease family protein</fullName>
    </submittedName>
</protein>
<gene>
    <name evidence="10" type="ORF">KJP28_03735</name>
</gene>
<dbReference type="Pfam" id="PF12704">
    <property type="entry name" value="MacB_PCD"/>
    <property type="match status" value="1"/>
</dbReference>
<dbReference type="PANTHER" id="PTHR30489:SF0">
    <property type="entry name" value="LIPOPROTEIN-RELEASING SYSTEM TRANSMEMBRANE PROTEIN LOLE"/>
    <property type="match status" value="1"/>
</dbReference>
<dbReference type="EMBL" id="JAHUZE010000001">
    <property type="protein sequence ID" value="MBV7378024.1"/>
    <property type="molecule type" value="Genomic_DNA"/>
</dbReference>
<feature type="transmembrane region" description="Helical" evidence="7">
    <location>
        <begin position="662"/>
        <end position="681"/>
    </location>
</feature>
<evidence type="ECO:0000256" key="7">
    <source>
        <dbReference type="SAM" id="Phobius"/>
    </source>
</evidence>
<evidence type="ECO:0000256" key="4">
    <source>
        <dbReference type="ARBA" id="ARBA00022692"/>
    </source>
</evidence>
<keyword evidence="4 7" id="KW-0812">Transmembrane</keyword>
<feature type="transmembrane region" description="Helical" evidence="7">
    <location>
        <begin position="320"/>
        <end position="344"/>
    </location>
</feature>
<reference evidence="10 11" key="1">
    <citation type="submission" date="2021-05" db="EMBL/GenBank/DDBJ databases">
        <title>Culturable bacteria isolated from Daya Bay.</title>
        <authorList>
            <person name="Zheng W."/>
            <person name="Yu S."/>
            <person name="Huang Y."/>
        </authorList>
    </citation>
    <scope>NUCLEOTIDE SEQUENCE [LARGE SCALE GENOMIC DNA]</scope>
    <source>
        <strain evidence="10 11">DP4N28-5</strain>
    </source>
</reference>
<organism evidence="10 11">
    <name type="scientific">Maritimibacter dapengensis</name>
    <dbReference type="NCBI Taxonomy" id="2836868"/>
    <lineage>
        <taxon>Bacteria</taxon>
        <taxon>Pseudomonadati</taxon>
        <taxon>Pseudomonadota</taxon>
        <taxon>Alphaproteobacteria</taxon>
        <taxon>Rhodobacterales</taxon>
        <taxon>Roseobacteraceae</taxon>
        <taxon>Maritimibacter</taxon>
    </lineage>
</organism>
<keyword evidence="5 7" id="KW-1133">Transmembrane helix</keyword>
<evidence type="ECO:0000313" key="11">
    <source>
        <dbReference type="Proteomes" id="UP000756530"/>
    </source>
</evidence>
<comment type="subcellular location">
    <subcellularLocation>
        <location evidence="1">Cell membrane</location>
        <topology evidence="1">Multi-pass membrane protein</topology>
    </subcellularLocation>
</comment>
<evidence type="ECO:0000259" key="8">
    <source>
        <dbReference type="Pfam" id="PF02687"/>
    </source>
</evidence>
<feature type="transmembrane region" description="Helical" evidence="7">
    <location>
        <begin position="272"/>
        <end position="289"/>
    </location>
</feature>
<keyword evidence="6 7" id="KW-0472">Membrane</keyword>
<dbReference type="InterPro" id="IPR003838">
    <property type="entry name" value="ABC3_permease_C"/>
</dbReference>
<feature type="transmembrane region" description="Helical" evidence="7">
    <location>
        <begin position="432"/>
        <end position="457"/>
    </location>
</feature>
<feature type="domain" description="MacB-like periplasmic core" evidence="9">
    <location>
        <begin position="25"/>
        <end position="237"/>
    </location>
</feature>
<name>A0ABS6SYH3_9RHOB</name>
<sequence length="790" mass="85767">MVAMRALDKKLIRDIKRLWAQALAIAAVLSVGVMIMVMAFGTQLSLSETRDTFYERARFADVWSSASRAPKSLVEEIAAIPGVARVEARISQFAVMDLPDMNDPAMAQILSIPESGEPQMNALILKDGRMPGFGQRDEVLVNEAFALAHDFAPGDRFAVTLNGQKRDVQIVGVALSPEFIYTIGPGSIMPDDERFGILWMSEDVLAAAFNLSGAFNSVTLSVTRGTDLAPVKDELEKLLEPYGGTGPYDREQQVSNAFLDGELEQLDVMARIVPPIFLIVSAFLVNMVLGRMIQLEREQIGLLKALGYSTFEIAAHYMKLSLGIGAIGVVIGWLLGLAASQAMASVYVEYFHFPYLIFAQRPSVYVIGAAAGLFAAFAGALLAVRRVAGLSPAVAMSPPAPTRFRRGLLDRLIRVLKPEQPTMMILRAIGRWPLRAALTCLGIATSASIIVAGLFMFDSFDELLDVAFVQANRQDAILEFAIERPEAVLDAVEDLPGVLKAEGALSVAARLTHGHRSRTIGIEAARPENDLVRVYDGDNRVEVRPENGIVLAKRLANHLEAEVGDVIEVEFLQEGDEVYLVTLTGTVAQFFGLSAYMELDTVAAMLGKTPTLQLANVIIDTAYEDALFDAVKASPAISGITYMSEVRRGFDETIAESAGITLTIYTLMAALIAIGVVYNSARIQLSERARELASLRILGFTKGEVSYILLGELFILTLVAIPVGLVMGYGMAAGMVESFKSDLYALPLIVTETTYWRAAGVVAGATIVSALIVRRRIDRMDLVAVMKTRE</sequence>
<evidence type="ECO:0000256" key="1">
    <source>
        <dbReference type="ARBA" id="ARBA00004651"/>
    </source>
</evidence>
<feature type="domain" description="ABC3 transporter permease C-terminal" evidence="8">
    <location>
        <begin position="276"/>
        <end position="392"/>
    </location>
</feature>
<dbReference type="PANTHER" id="PTHR30489">
    <property type="entry name" value="LIPOPROTEIN-RELEASING SYSTEM TRANSMEMBRANE PROTEIN LOLE"/>
    <property type="match status" value="1"/>
</dbReference>
<dbReference type="InterPro" id="IPR025857">
    <property type="entry name" value="MacB_PCD"/>
</dbReference>
<keyword evidence="11" id="KW-1185">Reference proteome</keyword>
<evidence type="ECO:0000256" key="2">
    <source>
        <dbReference type="ARBA" id="ARBA00005236"/>
    </source>
</evidence>
<evidence type="ECO:0000256" key="6">
    <source>
        <dbReference type="ARBA" id="ARBA00023136"/>
    </source>
</evidence>
<feature type="transmembrane region" description="Helical" evidence="7">
    <location>
        <begin position="755"/>
        <end position="773"/>
    </location>
</feature>
<dbReference type="InterPro" id="IPR051447">
    <property type="entry name" value="Lipoprotein-release_system"/>
</dbReference>
<feature type="transmembrane region" description="Helical" evidence="7">
    <location>
        <begin position="705"/>
        <end position="735"/>
    </location>
</feature>
<evidence type="ECO:0000313" key="10">
    <source>
        <dbReference type="EMBL" id="MBV7378024.1"/>
    </source>
</evidence>